<organism evidence="2">
    <name type="scientific">bioreactor metagenome</name>
    <dbReference type="NCBI Taxonomy" id="1076179"/>
    <lineage>
        <taxon>unclassified sequences</taxon>
        <taxon>metagenomes</taxon>
        <taxon>ecological metagenomes</taxon>
    </lineage>
</organism>
<feature type="transmembrane region" description="Helical" evidence="1">
    <location>
        <begin position="130"/>
        <end position="149"/>
    </location>
</feature>
<evidence type="ECO:0000313" key="2">
    <source>
        <dbReference type="EMBL" id="MPM41533.1"/>
    </source>
</evidence>
<feature type="transmembrane region" description="Helical" evidence="1">
    <location>
        <begin position="428"/>
        <end position="447"/>
    </location>
</feature>
<feature type="transmembrane region" description="Helical" evidence="1">
    <location>
        <begin position="304"/>
        <end position="323"/>
    </location>
</feature>
<dbReference type="EMBL" id="VSSQ01009406">
    <property type="protein sequence ID" value="MPM41533.1"/>
    <property type="molecule type" value="Genomic_DNA"/>
</dbReference>
<feature type="transmembrane region" description="Helical" evidence="1">
    <location>
        <begin position="194"/>
        <end position="217"/>
    </location>
</feature>
<reference evidence="2" key="1">
    <citation type="submission" date="2019-08" db="EMBL/GenBank/DDBJ databases">
        <authorList>
            <person name="Kucharzyk K."/>
            <person name="Murdoch R.W."/>
            <person name="Higgins S."/>
            <person name="Loffler F."/>
        </authorList>
    </citation>
    <scope>NUCLEOTIDE SEQUENCE</scope>
</reference>
<gene>
    <name evidence="2" type="ORF">SDC9_88188</name>
</gene>
<accession>A0A644ZSA5</accession>
<proteinExistence type="predicted"/>
<keyword evidence="1" id="KW-0812">Transmembrane</keyword>
<keyword evidence="1" id="KW-1133">Transmembrane helix</keyword>
<comment type="caution">
    <text evidence="2">The sequence shown here is derived from an EMBL/GenBank/DDBJ whole genome shotgun (WGS) entry which is preliminary data.</text>
</comment>
<feature type="transmembrane region" description="Helical" evidence="1">
    <location>
        <begin position="275"/>
        <end position="298"/>
    </location>
</feature>
<keyword evidence="1" id="KW-0472">Membrane</keyword>
<protein>
    <submittedName>
        <fullName evidence="2">Uncharacterized protein</fullName>
    </submittedName>
</protein>
<evidence type="ECO:0000256" key="1">
    <source>
        <dbReference type="SAM" id="Phobius"/>
    </source>
</evidence>
<feature type="transmembrane region" description="Helical" evidence="1">
    <location>
        <begin position="237"/>
        <end position="254"/>
    </location>
</feature>
<feature type="transmembrane region" description="Helical" evidence="1">
    <location>
        <begin position="352"/>
        <end position="374"/>
    </location>
</feature>
<sequence length="453" mass="50838">MNMEENLNKSKYDNYSKEDGSLNVKENIHYFTIEKDNNINCPKCENPVSKKDIYCNNCGEILEHIKSKREKFINQEGEKTRFKDIASSFDLINGLKASGLAIAILFVFSLIIKFLLVGSNNQISELIDPLHIMLFSNLASVNIFMSLFMNSTQSSVNFGFLILLILPIISLILPYKMFIKKRNTSFIAHVKNSLGVAMVYAIILCVISKVSQVEISLSNGFNQNGYGILFEFSTFDVLFKGFIISFISMLFMGMKKEYEEENMIANLLKISLKTIFIGYVLVFIISTVLYFTNINYIFDLGLNSYANDISLGVFLSQLAMYLWSFANLVPVSLGSGFLSILSLFNSNISLDLILLLGAMMALSALIFIMIGCKIESKYKIKSVKPVIIFSGCYAVIMAIIGFLTTIYIGNNAASILSFLSPMQMGFNFIIGLIGSFIYSLIMTLIGYKLNIFN</sequence>
<feature type="transmembrane region" description="Helical" evidence="1">
    <location>
        <begin position="97"/>
        <end position="118"/>
    </location>
</feature>
<feature type="transmembrane region" description="Helical" evidence="1">
    <location>
        <begin position="386"/>
        <end position="408"/>
    </location>
</feature>
<feature type="transmembrane region" description="Helical" evidence="1">
    <location>
        <begin position="155"/>
        <end position="173"/>
    </location>
</feature>
<dbReference type="AlphaFoldDB" id="A0A644ZSA5"/>
<name>A0A644ZSA5_9ZZZZ</name>